<comment type="similarity">
    <text evidence="1">Belongs to the DNA polymerase type-B family.</text>
</comment>
<dbReference type="InterPro" id="IPR013697">
    <property type="entry name" value="DNA_pol_e_suA_C"/>
</dbReference>
<reference evidence="3 4" key="1">
    <citation type="journal article" date="2013" name="Curr. Biol.">
        <title>The Genome of the Foraminiferan Reticulomyxa filosa.</title>
        <authorList>
            <person name="Glockner G."/>
            <person name="Hulsmann N."/>
            <person name="Schleicher M."/>
            <person name="Noegel A.A."/>
            <person name="Eichinger L."/>
            <person name="Gallinger C."/>
            <person name="Pawlowski J."/>
            <person name="Sierra R."/>
            <person name="Euteneuer U."/>
            <person name="Pillet L."/>
            <person name="Moustafa A."/>
            <person name="Platzer M."/>
            <person name="Groth M."/>
            <person name="Szafranski K."/>
            <person name="Schliwa M."/>
        </authorList>
    </citation>
    <scope>NUCLEOTIDE SEQUENCE [LARGE SCALE GENOMIC DNA]</scope>
</reference>
<dbReference type="GO" id="GO:0008270">
    <property type="term" value="F:zinc ion binding"/>
    <property type="evidence" value="ECO:0007669"/>
    <property type="project" value="UniProtKB-KW"/>
</dbReference>
<keyword evidence="1" id="KW-0235">DNA replication</keyword>
<keyword evidence="1" id="KW-0862">Zinc</keyword>
<accession>X6LPA3</accession>
<dbReference type="OrthoDB" id="10060449at2759"/>
<feature type="domain" description="DNA polymerase epsilon catalytic subunit A C-terminal" evidence="2">
    <location>
        <begin position="1"/>
        <end position="78"/>
    </location>
</feature>
<keyword evidence="1" id="KW-0411">Iron-sulfur</keyword>
<evidence type="ECO:0000313" key="3">
    <source>
        <dbReference type="EMBL" id="ETO02962.1"/>
    </source>
</evidence>
<proteinExistence type="inferred from homology"/>
<dbReference type="GO" id="GO:0003887">
    <property type="term" value="F:DNA-directed DNA polymerase activity"/>
    <property type="evidence" value="ECO:0007669"/>
    <property type="project" value="UniProtKB-KW"/>
</dbReference>
<evidence type="ECO:0000259" key="2">
    <source>
        <dbReference type="Pfam" id="PF08490"/>
    </source>
</evidence>
<dbReference type="GO" id="GO:0045004">
    <property type="term" value="P:DNA replication proofreading"/>
    <property type="evidence" value="ECO:0007669"/>
    <property type="project" value="TreeGrafter"/>
</dbReference>
<keyword evidence="1" id="KW-0479">Metal-binding</keyword>
<protein>
    <recommendedName>
        <fullName evidence="1">DNA polymerase epsilon catalytic subunit</fullName>
        <ecNumber evidence="1">2.7.7.7</ecNumber>
    </recommendedName>
</protein>
<comment type="caution">
    <text evidence="3">The sequence shown here is derived from an EMBL/GenBank/DDBJ whole genome shotgun (WGS) entry which is preliminary data.</text>
</comment>
<dbReference type="GO" id="GO:0006297">
    <property type="term" value="P:nucleotide-excision repair, DNA gap filling"/>
    <property type="evidence" value="ECO:0007669"/>
    <property type="project" value="TreeGrafter"/>
</dbReference>
<keyword evidence="4" id="KW-1185">Reference proteome</keyword>
<keyword evidence="1" id="KW-0408">Iron</keyword>
<keyword evidence="1" id="KW-0548">Nucleotidyltransferase</keyword>
<organism evidence="3 4">
    <name type="scientific">Reticulomyxa filosa</name>
    <dbReference type="NCBI Taxonomy" id="46433"/>
    <lineage>
        <taxon>Eukaryota</taxon>
        <taxon>Sar</taxon>
        <taxon>Rhizaria</taxon>
        <taxon>Retaria</taxon>
        <taxon>Foraminifera</taxon>
        <taxon>Monothalamids</taxon>
        <taxon>Reticulomyxidae</taxon>
        <taxon>Reticulomyxa</taxon>
    </lineage>
</organism>
<dbReference type="PANTHER" id="PTHR10670">
    <property type="entry name" value="DNA POLYMERASE EPSILON CATALYTIC SUBUNIT A"/>
    <property type="match status" value="1"/>
</dbReference>
<dbReference type="EMBL" id="ASPP01034503">
    <property type="protein sequence ID" value="ETO02962.1"/>
    <property type="molecule type" value="Genomic_DNA"/>
</dbReference>
<dbReference type="GO" id="GO:0003677">
    <property type="term" value="F:DNA binding"/>
    <property type="evidence" value="ECO:0007669"/>
    <property type="project" value="UniProtKB-KW"/>
</dbReference>
<evidence type="ECO:0000256" key="1">
    <source>
        <dbReference type="RuleBase" id="RU365029"/>
    </source>
</evidence>
<keyword evidence="1" id="KW-0238">DNA-binding</keyword>
<dbReference type="GO" id="GO:0008310">
    <property type="term" value="F:single-stranded DNA 3'-5' DNA exonuclease activity"/>
    <property type="evidence" value="ECO:0007669"/>
    <property type="project" value="TreeGrafter"/>
</dbReference>
<dbReference type="GO" id="GO:0000278">
    <property type="term" value="P:mitotic cell cycle"/>
    <property type="evidence" value="ECO:0007669"/>
    <property type="project" value="TreeGrafter"/>
</dbReference>
<dbReference type="GO" id="GO:0008622">
    <property type="term" value="C:epsilon DNA polymerase complex"/>
    <property type="evidence" value="ECO:0007669"/>
    <property type="project" value="InterPro"/>
</dbReference>
<keyword evidence="1" id="KW-0239">DNA-directed DNA polymerase</keyword>
<comment type="function">
    <text evidence="1">DNA polymerase II participates in chromosomal DNA replication.</text>
</comment>
<dbReference type="Pfam" id="PF08490">
    <property type="entry name" value="DUF1744"/>
    <property type="match status" value="1"/>
</dbReference>
<keyword evidence="1" id="KW-0808">Transferase</keyword>
<keyword evidence="1" id="KW-0004">4Fe-4S</keyword>
<keyword evidence="1" id="KW-0539">Nucleus</keyword>
<dbReference type="GO" id="GO:0006272">
    <property type="term" value="P:leading strand elongation"/>
    <property type="evidence" value="ECO:0007669"/>
    <property type="project" value="TreeGrafter"/>
</dbReference>
<dbReference type="PANTHER" id="PTHR10670:SF0">
    <property type="entry name" value="DNA POLYMERASE EPSILON CATALYTIC SUBUNIT A"/>
    <property type="match status" value="1"/>
</dbReference>
<comment type="cofactor">
    <cofactor evidence="1">
        <name>[4Fe-4S] cluster</name>
        <dbReference type="ChEBI" id="CHEBI:49883"/>
    </cofactor>
</comment>
<sequence>MIHRLMMKVFYQLIARWKRLGANVIYASFNSIIIETKKFTYKNSSAYIHHCIETICKQPLFEYLTLKVGNVWDCLLWY</sequence>
<dbReference type="EC" id="2.7.7.7" evidence="1"/>
<feature type="non-terminal residue" evidence="3">
    <location>
        <position position="78"/>
    </location>
</feature>
<dbReference type="GO" id="GO:0006287">
    <property type="term" value="P:base-excision repair, gap-filling"/>
    <property type="evidence" value="ECO:0007669"/>
    <property type="project" value="TreeGrafter"/>
</dbReference>
<evidence type="ECO:0000313" key="4">
    <source>
        <dbReference type="Proteomes" id="UP000023152"/>
    </source>
</evidence>
<gene>
    <name evidence="3" type="ORF">RFI_34447</name>
</gene>
<comment type="subcellular location">
    <subcellularLocation>
        <location evidence="1">Nucleus</location>
    </subcellularLocation>
</comment>
<dbReference type="Proteomes" id="UP000023152">
    <property type="component" value="Unassembled WGS sequence"/>
</dbReference>
<dbReference type="InterPro" id="IPR029703">
    <property type="entry name" value="POL2"/>
</dbReference>
<dbReference type="AlphaFoldDB" id="X6LPA3"/>
<comment type="catalytic activity">
    <reaction evidence="1">
        <text>DNA(n) + a 2'-deoxyribonucleoside 5'-triphosphate = DNA(n+1) + diphosphate</text>
        <dbReference type="Rhea" id="RHEA:22508"/>
        <dbReference type="Rhea" id="RHEA-COMP:17339"/>
        <dbReference type="Rhea" id="RHEA-COMP:17340"/>
        <dbReference type="ChEBI" id="CHEBI:33019"/>
        <dbReference type="ChEBI" id="CHEBI:61560"/>
        <dbReference type="ChEBI" id="CHEBI:173112"/>
        <dbReference type="EC" id="2.7.7.7"/>
    </reaction>
</comment>
<keyword evidence="1" id="KW-0863">Zinc-finger</keyword>
<dbReference type="GO" id="GO:0051539">
    <property type="term" value="F:4 iron, 4 sulfur cluster binding"/>
    <property type="evidence" value="ECO:0007669"/>
    <property type="project" value="UniProtKB-KW"/>
</dbReference>
<name>X6LPA3_RETFI</name>